<evidence type="ECO:0000313" key="14">
    <source>
        <dbReference type="Proteomes" id="UP001160148"/>
    </source>
</evidence>
<dbReference type="GO" id="GO:0005764">
    <property type="term" value="C:lysosome"/>
    <property type="evidence" value="ECO:0007669"/>
    <property type="project" value="TreeGrafter"/>
</dbReference>
<evidence type="ECO:0000256" key="9">
    <source>
        <dbReference type="PIRSR" id="PIRSR001093-2"/>
    </source>
</evidence>
<dbReference type="InterPro" id="IPR025705">
    <property type="entry name" value="Beta_hexosaminidase_sua/sub"/>
</dbReference>
<feature type="disulfide bond" evidence="9">
    <location>
        <begin position="292"/>
        <end position="341"/>
    </location>
</feature>
<dbReference type="PANTHER" id="PTHR22600:SF21">
    <property type="entry name" value="BETA-HEXOSAMINIDASE A"/>
    <property type="match status" value="1"/>
</dbReference>
<evidence type="ECO:0000256" key="1">
    <source>
        <dbReference type="ARBA" id="ARBA00001231"/>
    </source>
</evidence>
<sequence length="529" mass="60979">MHYNSLITNAFVICSILLCCVPQSYSQNVGPAVKMTNGQVWPKPVLQHIYDEYLTFEPENFHFNITGYSCDDLQDAFKRYNSMLFLKATKTFQQNTSPSADPIIGKMEVLNVQLTNPCENYPSLNMEEKYEIKIINSSGLLVATSIWGILRGLETFSQLVYLETDGSTFVIRRTTIVDYPKFRHRGFLLDTSRHYFPIESITKTLDAMSYSKMNVFHWHMVDDQSFPYQSSAFPNLSERGAFGKSAIYTRDDVRRVIEYAKLRGIRVIPEFDTPGHTLSWGLGGIPGLLTECSDSDTNQFGPIDPTVEKNYNFIRTLLSEVSELFHDNYLHLGGDEVDSSCWTTNKKIQDFMHRNNMKNVVELKDYYFANVFNITRSLKTVPIVWEEIFDDNIHLDPKTVVHVWKDSYDYSILSRVMKSGHPVLFSSCWYVNYIKYGTDWPKFYRCDPTSEVGDNSLFLGGEACMWGEFADETNLLPLTWPRTSAVAEVLWSHTLNETDAKYRIEEHVCRMRRRGIPAEPANGPSYCHY</sequence>
<evidence type="ECO:0000313" key="13">
    <source>
        <dbReference type="EMBL" id="CAI6357167.1"/>
    </source>
</evidence>
<dbReference type="CDD" id="cd06562">
    <property type="entry name" value="GH20_HexA_HexB-like"/>
    <property type="match status" value="1"/>
</dbReference>
<feature type="disulfide bond" evidence="9">
    <location>
        <begin position="70"/>
        <end position="118"/>
    </location>
</feature>
<dbReference type="GO" id="GO:0030203">
    <property type="term" value="P:glycosaminoglycan metabolic process"/>
    <property type="evidence" value="ECO:0007669"/>
    <property type="project" value="TreeGrafter"/>
</dbReference>
<evidence type="ECO:0000256" key="8">
    <source>
        <dbReference type="PIRSR" id="PIRSR001093-1"/>
    </source>
</evidence>
<keyword evidence="4 7" id="KW-0378">Hydrolase</keyword>
<feature type="domain" description="Glycoside hydrolase family 20 catalytic" evidence="11">
    <location>
        <begin position="182"/>
        <end position="493"/>
    </location>
</feature>
<evidence type="ECO:0000256" key="10">
    <source>
        <dbReference type="SAM" id="SignalP"/>
    </source>
</evidence>
<organism evidence="13 14">
    <name type="scientific">Macrosiphum euphorbiae</name>
    <name type="common">potato aphid</name>
    <dbReference type="NCBI Taxonomy" id="13131"/>
    <lineage>
        <taxon>Eukaryota</taxon>
        <taxon>Metazoa</taxon>
        <taxon>Ecdysozoa</taxon>
        <taxon>Arthropoda</taxon>
        <taxon>Hexapoda</taxon>
        <taxon>Insecta</taxon>
        <taxon>Pterygota</taxon>
        <taxon>Neoptera</taxon>
        <taxon>Paraneoptera</taxon>
        <taxon>Hemiptera</taxon>
        <taxon>Sternorrhyncha</taxon>
        <taxon>Aphidomorpha</taxon>
        <taxon>Aphidoidea</taxon>
        <taxon>Aphididae</taxon>
        <taxon>Macrosiphini</taxon>
        <taxon>Macrosiphum</taxon>
    </lineage>
</organism>
<comment type="catalytic activity">
    <reaction evidence="1 7">
        <text>Hydrolysis of terminal non-reducing N-acetyl-D-hexosamine residues in N-acetyl-beta-D-hexosaminides.</text>
        <dbReference type="EC" id="3.2.1.52"/>
    </reaction>
</comment>
<name>A0AAV0WNL3_9HEMI</name>
<feature type="signal peptide" evidence="10">
    <location>
        <begin position="1"/>
        <end position="26"/>
    </location>
</feature>
<dbReference type="PANTHER" id="PTHR22600">
    <property type="entry name" value="BETA-HEXOSAMINIDASE"/>
    <property type="match status" value="1"/>
</dbReference>
<dbReference type="InterPro" id="IPR017853">
    <property type="entry name" value="GH"/>
</dbReference>
<dbReference type="Proteomes" id="UP001160148">
    <property type="component" value="Unassembled WGS sequence"/>
</dbReference>
<dbReference type="InterPro" id="IPR015883">
    <property type="entry name" value="Glyco_hydro_20_cat"/>
</dbReference>
<reference evidence="13 14" key="1">
    <citation type="submission" date="2023-01" db="EMBL/GenBank/DDBJ databases">
        <authorList>
            <person name="Whitehead M."/>
        </authorList>
    </citation>
    <scope>NUCLEOTIDE SEQUENCE [LARGE SCALE GENOMIC DNA]</scope>
</reference>
<gene>
    <name evidence="13" type="ORF">MEUPH1_LOCUS12821</name>
</gene>
<dbReference type="Gene3D" id="3.30.379.10">
    <property type="entry name" value="Chitobiase/beta-hexosaminidase domain 2-like"/>
    <property type="match status" value="1"/>
</dbReference>
<evidence type="ECO:0000256" key="2">
    <source>
        <dbReference type="ARBA" id="ARBA00006285"/>
    </source>
</evidence>
<evidence type="ECO:0000256" key="7">
    <source>
        <dbReference type="PIRNR" id="PIRNR001093"/>
    </source>
</evidence>
<dbReference type="GO" id="GO:0016020">
    <property type="term" value="C:membrane"/>
    <property type="evidence" value="ECO:0007669"/>
    <property type="project" value="TreeGrafter"/>
</dbReference>
<evidence type="ECO:0000256" key="5">
    <source>
        <dbReference type="ARBA" id="ARBA00023180"/>
    </source>
</evidence>
<keyword evidence="14" id="KW-1185">Reference proteome</keyword>
<evidence type="ECO:0000256" key="4">
    <source>
        <dbReference type="ARBA" id="ARBA00022801"/>
    </source>
</evidence>
<dbReference type="GO" id="GO:0006689">
    <property type="term" value="P:ganglioside catabolic process"/>
    <property type="evidence" value="ECO:0007669"/>
    <property type="project" value="TreeGrafter"/>
</dbReference>
<dbReference type="SUPFAM" id="SSF51445">
    <property type="entry name" value="(Trans)glycosidases"/>
    <property type="match status" value="1"/>
</dbReference>
<dbReference type="SUPFAM" id="SSF55545">
    <property type="entry name" value="beta-N-acetylhexosaminidase-like domain"/>
    <property type="match status" value="1"/>
</dbReference>
<comment type="similarity">
    <text evidence="2 7">Belongs to the glycosyl hydrolase 20 family.</text>
</comment>
<dbReference type="InterPro" id="IPR029019">
    <property type="entry name" value="HEX_eukaryotic_N"/>
</dbReference>
<keyword evidence="6 7" id="KW-0326">Glycosidase</keyword>
<comment type="caution">
    <text evidence="13">The sequence shown here is derived from an EMBL/GenBank/DDBJ whole genome shotgun (WGS) entry which is preliminary data.</text>
</comment>
<feature type="disulfide bond" evidence="9">
    <location>
        <begin position="509"/>
        <end position="527"/>
    </location>
</feature>
<dbReference type="InterPro" id="IPR029018">
    <property type="entry name" value="Hex-like_dom2"/>
</dbReference>
<keyword evidence="9" id="KW-1015">Disulfide bond</keyword>
<feature type="active site" description="Proton donor" evidence="8">
    <location>
        <position position="336"/>
    </location>
</feature>
<dbReference type="Pfam" id="PF00728">
    <property type="entry name" value="Glyco_hydro_20"/>
    <property type="match status" value="1"/>
</dbReference>
<proteinExistence type="inferred from homology"/>
<evidence type="ECO:0000256" key="6">
    <source>
        <dbReference type="ARBA" id="ARBA00023295"/>
    </source>
</evidence>
<dbReference type="GO" id="GO:0004563">
    <property type="term" value="F:beta-N-acetylhexosaminidase activity"/>
    <property type="evidence" value="ECO:0007669"/>
    <property type="project" value="UniProtKB-EC"/>
</dbReference>
<evidence type="ECO:0000256" key="3">
    <source>
        <dbReference type="ARBA" id="ARBA00022729"/>
    </source>
</evidence>
<dbReference type="PIRSF" id="PIRSF001093">
    <property type="entry name" value="B-hxosamndse_ab_euk"/>
    <property type="match status" value="1"/>
</dbReference>
<dbReference type="EMBL" id="CARXXK010000002">
    <property type="protein sequence ID" value="CAI6357167.1"/>
    <property type="molecule type" value="Genomic_DNA"/>
</dbReference>
<protein>
    <recommendedName>
        <fullName evidence="7">Beta-hexosaminidase</fullName>
        <ecNumber evidence="7">3.2.1.52</ecNumber>
    </recommendedName>
</protein>
<feature type="domain" description="Beta-hexosaminidase eukaryotic type N-terminal" evidence="12">
    <location>
        <begin position="40"/>
        <end position="159"/>
    </location>
</feature>
<dbReference type="EC" id="3.2.1.52" evidence="7"/>
<accession>A0AAV0WNL3</accession>
<dbReference type="GO" id="GO:0005975">
    <property type="term" value="P:carbohydrate metabolic process"/>
    <property type="evidence" value="ECO:0007669"/>
    <property type="project" value="InterPro"/>
</dbReference>
<dbReference type="Gene3D" id="3.20.20.80">
    <property type="entry name" value="Glycosidases"/>
    <property type="match status" value="1"/>
</dbReference>
<evidence type="ECO:0000259" key="11">
    <source>
        <dbReference type="Pfam" id="PF00728"/>
    </source>
</evidence>
<dbReference type="PRINTS" id="PR00738">
    <property type="entry name" value="GLHYDRLASE20"/>
</dbReference>
<dbReference type="Pfam" id="PF14845">
    <property type="entry name" value="Glycohydro_20b2"/>
    <property type="match status" value="1"/>
</dbReference>
<evidence type="ECO:0000259" key="12">
    <source>
        <dbReference type="Pfam" id="PF14845"/>
    </source>
</evidence>
<dbReference type="FunFam" id="3.20.20.80:FF:000063">
    <property type="entry name" value="Beta-hexosaminidase"/>
    <property type="match status" value="1"/>
</dbReference>
<dbReference type="AlphaFoldDB" id="A0AAV0WNL3"/>
<keyword evidence="3 10" id="KW-0732">Signal</keyword>
<keyword evidence="5" id="KW-0325">Glycoprotein</keyword>
<feature type="chain" id="PRO_5043729267" description="Beta-hexosaminidase" evidence="10">
    <location>
        <begin position="27"/>
        <end position="529"/>
    </location>
</feature>